<dbReference type="Proteomes" id="UP000001433">
    <property type="component" value="Segment"/>
</dbReference>
<protein>
    <submittedName>
        <fullName evidence="1">p13</fullName>
    </submittedName>
</protein>
<dbReference type="KEGG" id="vg:5247111"/>
<sequence>MSYGRVLKDLLDPVFSGRVYADIPPDSPPLDAYAIYQRVGGVPVYWQEGGMPEKVNARVQIQIWSRSKQEAYLATVQVLRLVSEAPDMQVLSQPIDDYVREIKLYGSRVDVSMWYPIT</sequence>
<dbReference type="OrthoDB" id="15115at10239"/>
<dbReference type="EMBL" id="DQ777876">
    <property type="protein sequence ID" value="ABK00161.1"/>
    <property type="molecule type" value="Genomic_DNA"/>
</dbReference>
<name>A5H1L7_9CAUD</name>
<dbReference type="GeneID" id="5247111"/>
<proteinExistence type="predicted"/>
<dbReference type="InterPro" id="IPR021508">
    <property type="entry name" value="Gp17-like"/>
</dbReference>
<reference evidence="1 2" key="1">
    <citation type="journal article" date="2007" name="BMC Genomics">
        <title>Comparison of genomes of three Xanthomonas oryzae bacteriophages.</title>
        <authorList>
            <person name="Lee C.N."/>
            <person name="Hu R.M."/>
            <person name="Chow T.Y."/>
            <person name="Lin J.W."/>
            <person name="Chen H.Y."/>
            <person name="Tseng Y.H."/>
            <person name="Weng S.F."/>
        </authorList>
    </citation>
    <scope>NUCLEOTIDE SEQUENCE</scope>
</reference>
<dbReference type="RefSeq" id="YP_001285683.1">
    <property type="nucleotide sequence ID" value="NC_009543.1"/>
</dbReference>
<dbReference type="Pfam" id="PF11367">
    <property type="entry name" value="Tail_completion_gp17"/>
    <property type="match status" value="1"/>
</dbReference>
<evidence type="ECO:0000313" key="1">
    <source>
        <dbReference type="EMBL" id="ABK00161.1"/>
    </source>
</evidence>
<accession>A5H1L7</accession>
<organism evidence="1 2">
    <name type="scientific">Xanthomonas phage Xop411</name>
    <dbReference type="NCBI Taxonomy" id="2913975"/>
    <lineage>
        <taxon>Viruses</taxon>
        <taxon>Duplodnaviria</taxon>
        <taxon>Heunggongvirae</taxon>
        <taxon>Uroviricota</taxon>
        <taxon>Caudoviricetes</taxon>
        <taxon>Xipdecavirus</taxon>
        <taxon>Xipdecavirus Xop411</taxon>
    </lineage>
</organism>
<keyword evidence="2" id="KW-1185">Reference proteome</keyword>
<evidence type="ECO:0000313" key="2">
    <source>
        <dbReference type="Proteomes" id="UP000001433"/>
    </source>
</evidence>